<evidence type="ECO:0000256" key="2">
    <source>
        <dbReference type="SAM" id="Phobius"/>
    </source>
</evidence>
<sequence>MNSTGIGGRHAARWWLLLTALLCLLVFSAPQRFPFARADTDARTAESVSARAAKHAAAAVAAGNASEAPRPAAPLTAGEAGARVVFTAASTVAVGESGAAAAAARVAAEVRSEGDAQGARVTKLEEQVRRLEGEVARVRSQLSAKDDELARMAAELSRAVVDREQMAADKADLADALTKVQAEVVRLRAQKPPPLDLAEVDLAGVLQAKTAVYAQRTTALLQRYGVTERWQQVQHAGRRAAHWSGRRLHRVWRWTQPRIRRLRRHTWRTAAHLYHHTAPVVSRWIRRLADRIPEQHRRRVFGAYAAASTRLLEYTACVDRYGRNAARQHPIETAPLWSSVWKRSVRRAHVAVMCFRQADAVSRLLLAAVLWVLALASSLTLSLSWSLAKGFVHALLGLVV</sequence>
<feature type="chain" id="PRO_5044024096" evidence="3">
    <location>
        <begin position="31"/>
        <end position="400"/>
    </location>
</feature>
<dbReference type="Proteomes" id="UP001301350">
    <property type="component" value="Unassembled WGS sequence"/>
</dbReference>
<keyword evidence="5" id="KW-1185">Reference proteome</keyword>
<feature type="transmembrane region" description="Helical" evidence="2">
    <location>
        <begin position="364"/>
        <end position="388"/>
    </location>
</feature>
<comment type="caution">
    <text evidence="4">The sequence shown here is derived from an EMBL/GenBank/DDBJ whole genome shotgun (WGS) entry which is preliminary data.</text>
</comment>
<feature type="signal peptide" evidence="3">
    <location>
        <begin position="1"/>
        <end position="30"/>
    </location>
</feature>
<keyword evidence="2" id="KW-0812">Transmembrane</keyword>
<evidence type="ECO:0000256" key="3">
    <source>
        <dbReference type="SAM" id="SignalP"/>
    </source>
</evidence>
<keyword evidence="1" id="KW-0175">Coiled coil</keyword>
<keyword evidence="2" id="KW-1133">Transmembrane helix</keyword>
<evidence type="ECO:0000313" key="5">
    <source>
        <dbReference type="Proteomes" id="UP001301350"/>
    </source>
</evidence>
<keyword evidence="2" id="KW-0472">Membrane</keyword>
<gene>
    <name evidence="4" type="ORF">CDCA_CDCA08G2308</name>
</gene>
<accession>A0AAV9IWV2</accession>
<dbReference type="EMBL" id="JANCYW010000008">
    <property type="protein sequence ID" value="KAK4536283.1"/>
    <property type="molecule type" value="Genomic_DNA"/>
</dbReference>
<proteinExistence type="predicted"/>
<name>A0AAV9IWV2_CYACA</name>
<evidence type="ECO:0000256" key="1">
    <source>
        <dbReference type="SAM" id="Coils"/>
    </source>
</evidence>
<organism evidence="4 5">
    <name type="scientific">Cyanidium caldarium</name>
    <name type="common">Red alga</name>
    <dbReference type="NCBI Taxonomy" id="2771"/>
    <lineage>
        <taxon>Eukaryota</taxon>
        <taxon>Rhodophyta</taxon>
        <taxon>Bangiophyceae</taxon>
        <taxon>Cyanidiales</taxon>
        <taxon>Cyanidiaceae</taxon>
        <taxon>Cyanidium</taxon>
    </lineage>
</organism>
<dbReference type="AlphaFoldDB" id="A0AAV9IWV2"/>
<evidence type="ECO:0000313" key="4">
    <source>
        <dbReference type="EMBL" id="KAK4536283.1"/>
    </source>
</evidence>
<protein>
    <submittedName>
        <fullName evidence="4">Uncharacterized protein</fullName>
    </submittedName>
</protein>
<reference evidence="4 5" key="1">
    <citation type="submission" date="2022-07" db="EMBL/GenBank/DDBJ databases">
        <title>Genome-wide signatures of adaptation to extreme environments.</title>
        <authorList>
            <person name="Cho C.H."/>
            <person name="Yoon H.S."/>
        </authorList>
    </citation>
    <scope>NUCLEOTIDE SEQUENCE [LARGE SCALE GENOMIC DNA]</scope>
    <source>
        <strain evidence="4 5">DBV 063 E5</strain>
    </source>
</reference>
<keyword evidence="3" id="KW-0732">Signal</keyword>
<feature type="coiled-coil region" evidence="1">
    <location>
        <begin position="121"/>
        <end position="190"/>
    </location>
</feature>